<evidence type="ECO:0000256" key="5">
    <source>
        <dbReference type="PIRSR" id="PIRSR031924-51"/>
    </source>
</evidence>
<dbReference type="PANTHER" id="PTHR10151:SF120">
    <property type="entry name" value="BIS(5'-ADENOSYL)-TRIPHOSPHATASE"/>
    <property type="match status" value="1"/>
</dbReference>
<evidence type="ECO:0000256" key="3">
    <source>
        <dbReference type="ARBA" id="ARBA00022729"/>
    </source>
</evidence>
<protein>
    <submittedName>
        <fullName evidence="7">Nucleotide pyrophosphatase</fullName>
    </submittedName>
</protein>
<evidence type="ECO:0000256" key="2">
    <source>
        <dbReference type="ARBA" id="ARBA00022723"/>
    </source>
</evidence>
<dbReference type="STRING" id="1349421.OI18_18580"/>
<keyword evidence="2" id="KW-0479">Metal-binding</keyword>
<comment type="caution">
    <text evidence="7">The sequence shown here is derived from an EMBL/GenBank/DDBJ whole genome shotgun (WGS) entry which is preliminary data.</text>
</comment>
<dbReference type="Gene3D" id="3.30.1360.150">
    <property type="match status" value="1"/>
</dbReference>
<dbReference type="PIRSF" id="PIRSF031924">
    <property type="entry name" value="Pi-irrepressible_AP"/>
    <property type="match status" value="1"/>
</dbReference>
<accession>A0A0C1LCM0</accession>
<dbReference type="EMBL" id="JSVC01000021">
    <property type="protein sequence ID" value="KIC93258.1"/>
    <property type="molecule type" value="Genomic_DNA"/>
</dbReference>
<evidence type="ECO:0000313" key="7">
    <source>
        <dbReference type="EMBL" id="KIC93258.1"/>
    </source>
</evidence>
<keyword evidence="8" id="KW-1185">Reference proteome</keyword>
<feature type="active site" description="Phosphothreonine intermediate" evidence="4">
    <location>
        <position position="81"/>
    </location>
</feature>
<feature type="signal peptide" evidence="6">
    <location>
        <begin position="1"/>
        <end position="25"/>
    </location>
</feature>
<keyword evidence="1 4" id="KW-0597">Phosphoprotein</keyword>
<proteinExistence type="predicted"/>
<dbReference type="InterPro" id="IPR017850">
    <property type="entry name" value="Alkaline_phosphatase_core_sf"/>
</dbReference>
<sequence>MVRRICSVLILSVSLCFSAVSEARAQPQRPKLVVGLVVDQMRWDYLYRYADRYSADGGFRRILTQGFSNENTFIPYSPTVTACGHASIYSGSTPAVHGITGNAWYDNHLNRVVYCTEDKKVKTVGSTSTAGEMSPANMLASTIGDELKLATNFRSKVIGIALKDRGAILPAGHAANGAYWYDGRTGNWVTSTYYRNDLPAWVSDFNASKMVDKYYQQGWSTLYPLNTYVNSTADEKEYEGKPFGTNAKGFPYDLKEMIGKNYGAIATTPHGNTMTLALAKAALKAEELGRDEFTDLLAVSLSSPDYVGHTFGPNSIEAEDIYLRLDKELGEFFNFLDKEVGKGQYLFFISADHGVAHAPGFMKENKIPSGLFDDTKLVTELNGHLGSLFGQQQLVLSIMSFQVHLNHKVIDSLKMDEGAVSAAVIKFLKKRDDVARAFELEKVAQTTLPAKIKDMITLGYLPVRSGDIQILIHPAVYDGGPTGTGHGVWNPYDAHIPLVWYGWKIPAGKSNHEVYMTDIAPTIAALLQIQMPNGCLGKPIEAITR</sequence>
<dbReference type="NCBIfam" id="NF042991">
    <property type="entry name" value="alk_phos_PafA"/>
    <property type="match status" value="1"/>
</dbReference>
<evidence type="ECO:0000313" key="8">
    <source>
        <dbReference type="Proteomes" id="UP000031408"/>
    </source>
</evidence>
<dbReference type="GO" id="GO:0004035">
    <property type="term" value="F:alkaline phosphatase activity"/>
    <property type="evidence" value="ECO:0007669"/>
    <property type="project" value="InterPro"/>
</dbReference>
<feature type="binding site" evidence="5">
    <location>
        <position position="102"/>
    </location>
    <ligand>
        <name>substrate</name>
    </ligand>
</feature>
<dbReference type="PANTHER" id="PTHR10151">
    <property type="entry name" value="ECTONUCLEOTIDE PYROPHOSPHATASE/PHOSPHODIESTERASE"/>
    <property type="match status" value="1"/>
</dbReference>
<dbReference type="OrthoDB" id="9766127at2"/>
<organism evidence="7 8">
    <name type="scientific">Flavihumibacter solisilvae</name>
    <dbReference type="NCBI Taxonomy" id="1349421"/>
    <lineage>
        <taxon>Bacteria</taxon>
        <taxon>Pseudomonadati</taxon>
        <taxon>Bacteroidota</taxon>
        <taxon>Chitinophagia</taxon>
        <taxon>Chitinophagales</taxon>
        <taxon>Chitinophagaceae</taxon>
        <taxon>Flavihumibacter</taxon>
    </lineage>
</organism>
<dbReference type="Pfam" id="PF01663">
    <property type="entry name" value="Phosphodiest"/>
    <property type="match status" value="1"/>
</dbReference>
<dbReference type="CDD" id="cd16016">
    <property type="entry name" value="AP-SPAP"/>
    <property type="match status" value="1"/>
</dbReference>
<feature type="chain" id="PRO_5002148946" evidence="6">
    <location>
        <begin position="26"/>
        <end position="545"/>
    </location>
</feature>
<evidence type="ECO:0000256" key="1">
    <source>
        <dbReference type="ARBA" id="ARBA00022553"/>
    </source>
</evidence>
<dbReference type="InterPro" id="IPR026263">
    <property type="entry name" value="Alkaline_phosphatase_prok"/>
</dbReference>
<dbReference type="RefSeq" id="WP_039142544.1">
    <property type="nucleotide sequence ID" value="NZ_JSVC01000021.1"/>
</dbReference>
<evidence type="ECO:0000256" key="4">
    <source>
        <dbReference type="PIRSR" id="PIRSR031924-50"/>
    </source>
</evidence>
<dbReference type="InterPro" id="IPR002591">
    <property type="entry name" value="Phosphodiest/P_Trfase"/>
</dbReference>
<dbReference type="Proteomes" id="UP000031408">
    <property type="component" value="Unassembled WGS sequence"/>
</dbReference>
<dbReference type="SUPFAM" id="SSF53649">
    <property type="entry name" value="Alkaline phosphatase-like"/>
    <property type="match status" value="1"/>
</dbReference>
<dbReference type="AlphaFoldDB" id="A0A0C1LCM0"/>
<evidence type="ECO:0000256" key="6">
    <source>
        <dbReference type="SAM" id="SignalP"/>
    </source>
</evidence>
<feature type="binding site" evidence="5">
    <location>
        <begin position="163"/>
        <end position="165"/>
    </location>
    <ligand>
        <name>substrate</name>
    </ligand>
</feature>
<dbReference type="Gene3D" id="3.40.720.10">
    <property type="entry name" value="Alkaline Phosphatase, subunit A"/>
    <property type="match status" value="1"/>
</dbReference>
<reference evidence="7 8" key="1">
    <citation type="submission" date="2014-11" db="EMBL/GenBank/DDBJ databases">
        <title>Genome sequence of Flavihumibacter solisilvae 3-3.</title>
        <authorList>
            <person name="Zhou G."/>
            <person name="Li M."/>
            <person name="Wang G."/>
        </authorList>
    </citation>
    <scope>NUCLEOTIDE SEQUENCE [LARGE SCALE GENOMIC DNA]</scope>
    <source>
        <strain evidence="7 8">3-3</strain>
    </source>
</reference>
<gene>
    <name evidence="7" type="ORF">OI18_18580</name>
</gene>
<name>A0A0C1LCM0_9BACT</name>
<keyword evidence="3 6" id="KW-0732">Signal</keyword>
<dbReference type="GO" id="GO:0046872">
    <property type="term" value="F:metal ion binding"/>
    <property type="evidence" value="ECO:0007669"/>
    <property type="project" value="UniProtKB-KW"/>
</dbReference>